<sequence length="321" mass="37657">MKKELLYDNLLNAIKEEFPQKTNLVNALVDLLCIEKEAVYRRLRGEVAFTFAEIVTIANAFGISLDNLVGTVTAKSRPFQLKLVDFVNPMETDYDMLDQYIDILGLAREDDRAELIDCTNILPQQLYMKYKYISRFYLFKWLYQCGTPGKTKRFEEIEVTDRFLGIQLAGVEEARHIHHSYYILDPLIFHYLVNDINYFMSIHLIGKEDVKYLKNELMDLLDEMEKLATRGYFEETGNKVFIYISSVNFDTSYWCVQIKNYHISLIKTFILSSVASLDEGTYEKLRKWLRALIRSSIMISVSGERQRIAFFKAQRELIQNL</sequence>
<evidence type="ECO:0000313" key="2">
    <source>
        <dbReference type="EMBL" id="KKB53803.1"/>
    </source>
</evidence>
<protein>
    <recommendedName>
        <fullName evidence="1">Transcription regulator BetR N-terminal domain-containing protein</fullName>
    </recommendedName>
</protein>
<name>A0A0F5J7S9_9BACT</name>
<dbReference type="Pfam" id="PF08667">
    <property type="entry name" value="BetR"/>
    <property type="match status" value="1"/>
</dbReference>
<evidence type="ECO:0000259" key="1">
    <source>
        <dbReference type="Pfam" id="PF08667"/>
    </source>
</evidence>
<comment type="caution">
    <text evidence="2">The sequence shown here is derived from an EMBL/GenBank/DDBJ whole genome shotgun (WGS) entry which is preliminary data.</text>
</comment>
<dbReference type="STRING" id="927665.HMPREF1535_03354"/>
<dbReference type="HOGENOM" id="CLU_075008_0_0_10"/>
<dbReference type="InterPro" id="IPR013975">
    <property type="entry name" value="Tscrpt_reg_BetR_N"/>
</dbReference>
<feature type="domain" description="Transcription regulator BetR N-terminal" evidence="1">
    <location>
        <begin position="26"/>
        <end position="75"/>
    </location>
</feature>
<organism evidence="2 3">
    <name type="scientific">Parabacteroides goldsteinii DSM 19448 = WAL 12034</name>
    <dbReference type="NCBI Taxonomy" id="927665"/>
    <lineage>
        <taxon>Bacteria</taxon>
        <taxon>Pseudomonadati</taxon>
        <taxon>Bacteroidota</taxon>
        <taxon>Bacteroidia</taxon>
        <taxon>Bacteroidales</taxon>
        <taxon>Tannerellaceae</taxon>
        <taxon>Parabacteroides</taxon>
    </lineage>
</organism>
<evidence type="ECO:0000313" key="3">
    <source>
        <dbReference type="Proteomes" id="UP000033047"/>
    </source>
</evidence>
<reference evidence="2 3" key="1">
    <citation type="submission" date="2013-04" db="EMBL/GenBank/DDBJ databases">
        <title>The Genome Sequence of Parabacteroides goldsteinii DSM 19448.</title>
        <authorList>
            <consortium name="The Broad Institute Genomics Platform"/>
            <person name="Earl A."/>
            <person name="Ward D."/>
            <person name="Feldgarden M."/>
            <person name="Gevers D."/>
            <person name="Martens E."/>
            <person name="Sakamoto M."/>
            <person name="Benno Y."/>
            <person name="Song Y."/>
            <person name="Liu C."/>
            <person name="Lee J."/>
            <person name="Bolanos M."/>
            <person name="Vaisanen M.L."/>
            <person name="Finegold S.M."/>
            <person name="Walker B."/>
            <person name="Young S."/>
            <person name="Zeng Q."/>
            <person name="Gargeya S."/>
            <person name="Fitzgerald M."/>
            <person name="Haas B."/>
            <person name="Abouelleil A."/>
            <person name="Allen A.W."/>
            <person name="Alvarado L."/>
            <person name="Arachchi H.M."/>
            <person name="Berlin A.M."/>
            <person name="Chapman S.B."/>
            <person name="Gainer-Dewar J."/>
            <person name="Goldberg J."/>
            <person name="Griggs A."/>
            <person name="Gujja S."/>
            <person name="Hansen M."/>
            <person name="Howarth C."/>
            <person name="Imamovic A."/>
            <person name="Ireland A."/>
            <person name="Larimer J."/>
            <person name="McCowan C."/>
            <person name="Murphy C."/>
            <person name="Pearson M."/>
            <person name="Poon T.W."/>
            <person name="Priest M."/>
            <person name="Roberts A."/>
            <person name="Saif S."/>
            <person name="Shea T."/>
            <person name="Sisk P."/>
            <person name="Sykes S."/>
            <person name="Wortman J."/>
            <person name="Nusbaum C."/>
            <person name="Birren B."/>
        </authorList>
    </citation>
    <scope>NUCLEOTIDE SEQUENCE [LARGE SCALE GENOMIC DNA]</scope>
    <source>
        <strain evidence="2 3">DSM 19448</strain>
    </source>
</reference>
<dbReference type="RefSeq" id="WP_046146860.1">
    <property type="nucleotide sequence ID" value="NZ_KQ033913.1"/>
</dbReference>
<proteinExistence type="predicted"/>
<dbReference type="PATRIC" id="fig|927665.4.peg.3448"/>
<dbReference type="Proteomes" id="UP000033047">
    <property type="component" value="Unassembled WGS sequence"/>
</dbReference>
<dbReference type="EMBL" id="AQHV01000014">
    <property type="protein sequence ID" value="KKB53803.1"/>
    <property type="molecule type" value="Genomic_DNA"/>
</dbReference>
<gene>
    <name evidence="2" type="ORF">HMPREF1535_03354</name>
</gene>
<accession>A0A0F5J7S9</accession>
<dbReference type="AlphaFoldDB" id="A0A0F5J7S9"/>